<dbReference type="CDD" id="cd16449">
    <property type="entry name" value="RING-HC"/>
    <property type="match status" value="1"/>
</dbReference>
<dbReference type="SMART" id="SM00360">
    <property type="entry name" value="RRM"/>
    <property type="match status" value="2"/>
</dbReference>
<gene>
    <name evidence="12" type="ORF">WG66_8127</name>
</gene>
<feature type="compositionally biased region" description="Basic and acidic residues" evidence="9">
    <location>
        <begin position="567"/>
        <end position="581"/>
    </location>
</feature>
<feature type="compositionally biased region" description="Basic and acidic residues" evidence="9">
    <location>
        <begin position="808"/>
        <end position="853"/>
    </location>
</feature>
<reference evidence="12 13" key="1">
    <citation type="submission" date="2015-12" db="EMBL/GenBank/DDBJ databases">
        <title>Draft genome sequence of Moniliophthora roreri, the causal agent of frosty pod rot of cacao.</title>
        <authorList>
            <person name="Aime M.C."/>
            <person name="Diaz-Valderrama J.R."/>
            <person name="Kijpornyongpan T."/>
            <person name="Phillips-Mora W."/>
        </authorList>
    </citation>
    <scope>NUCLEOTIDE SEQUENCE [LARGE SCALE GENOMIC DNA]</scope>
    <source>
        <strain evidence="12 13">MCA 2952</strain>
    </source>
</reference>
<evidence type="ECO:0000256" key="5">
    <source>
        <dbReference type="ARBA" id="ARBA00022884"/>
    </source>
</evidence>
<proteinExistence type="predicted"/>
<feature type="compositionally biased region" description="Acidic residues" evidence="9">
    <location>
        <begin position="84"/>
        <end position="93"/>
    </location>
</feature>
<evidence type="ECO:0000313" key="12">
    <source>
        <dbReference type="EMBL" id="KTB39327.1"/>
    </source>
</evidence>
<dbReference type="InterPro" id="IPR000504">
    <property type="entry name" value="RRM_dom"/>
</dbReference>
<feature type="compositionally biased region" description="Acidic residues" evidence="9">
    <location>
        <begin position="117"/>
        <end position="128"/>
    </location>
</feature>
<evidence type="ECO:0000256" key="3">
    <source>
        <dbReference type="ARBA" id="ARBA00022771"/>
    </source>
</evidence>
<dbReference type="CDD" id="cd00590">
    <property type="entry name" value="RRM_SF"/>
    <property type="match status" value="2"/>
</dbReference>
<feature type="compositionally biased region" description="Basic and acidic residues" evidence="9">
    <location>
        <begin position="190"/>
        <end position="199"/>
    </location>
</feature>
<dbReference type="eggNOG" id="KOG0123">
    <property type="taxonomic scope" value="Eukaryota"/>
</dbReference>
<evidence type="ECO:0000259" key="10">
    <source>
        <dbReference type="PROSITE" id="PS50089"/>
    </source>
</evidence>
<dbReference type="SMART" id="SM00184">
    <property type="entry name" value="RING"/>
    <property type="match status" value="1"/>
</dbReference>
<evidence type="ECO:0000259" key="11">
    <source>
        <dbReference type="PROSITE" id="PS50102"/>
    </source>
</evidence>
<name>A0A0W0FSG9_MONRR</name>
<feature type="domain" description="RRM" evidence="11">
    <location>
        <begin position="456"/>
        <end position="533"/>
    </location>
</feature>
<feature type="domain" description="RRM" evidence="11">
    <location>
        <begin position="289"/>
        <end position="370"/>
    </location>
</feature>
<evidence type="ECO:0000256" key="1">
    <source>
        <dbReference type="ARBA" id="ARBA00022723"/>
    </source>
</evidence>
<dbReference type="GO" id="GO:0003723">
    <property type="term" value="F:RNA binding"/>
    <property type="evidence" value="ECO:0007669"/>
    <property type="project" value="UniProtKB-UniRule"/>
</dbReference>
<dbReference type="SUPFAM" id="SSF54928">
    <property type="entry name" value="RNA-binding domain, RBD"/>
    <property type="match status" value="2"/>
</dbReference>
<dbReference type="InterPro" id="IPR035979">
    <property type="entry name" value="RBD_domain_sf"/>
</dbReference>
<evidence type="ECO:0000256" key="4">
    <source>
        <dbReference type="ARBA" id="ARBA00022833"/>
    </source>
</evidence>
<evidence type="ECO:0000313" key="13">
    <source>
        <dbReference type="Proteomes" id="UP000054988"/>
    </source>
</evidence>
<protein>
    <submittedName>
        <fullName evidence="12">Uncharacterized protein</fullName>
    </submittedName>
</protein>
<dbReference type="Gene3D" id="3.30.40.10">
    <property type="entry name" value="Zinc/RING finger domain, C3HC4 (zinc finger)"/>
    <property type="match status" value="1"/>
</dbReference>
<dbReference type="SUPFAM" id="SSF57850">
    <property type="entry name" value="RING/U-box"/>
    <property type="match status" value="1"/>
</dbReference>
<evidence type="ECO:0000256" key="7">
    <source>
        <dbReference type="PROSITE-ProRule" id="PRU00176"/>
    </source>
</evidence>
<evidence type="ECO:0000256" key="2">
    <source>
        <dbReference type="ARBA" id="ARBA00022737"/>
    </source>
</evidence>
<evidence type="ECO:0000256" key="9">
    <source>
        <dbReference type="SAM" id="MobiDB-lite"/>
    </source>
</evidence>
<keyword evidence="3 6" id="KW-0863">Zinc-finger</keyword>
<keyword evidence="8" id="KW-0175">Coiled coil</keyword>
<keyword evidence="5 7" id="KW-0694">RNA-binding</keyword>
<comment type="caution">
    <text evidence="12">The sequence shown here is derived from an EMBL/GenBank/DDBJ whole genome shotgun (WGS) entry which is preliminary data.</text>
</comment>
<feature type="region of interest" description="Disordered" evidence="9">
    <location>
        <begin position="786"/>
        <end position="853"/>
    </location>
</feature>
<keyword evidence="4" id="KW-0862">Zinc</keyword>
<dbReference type="EMBL" id="LATX01001689">
    <property type="protein sequence ID" value="KTB39327.1"/>
    <property type="molecule type" value="Genomic_DNA"/>
</dbReference>
<feature type="region of interest" description="Disordered" evidence="9">
    <location>
        <begin position="163"/>
        <end position="202"/>
    </location>
</feature>
<dbReference type="Pfam" id="PF00076">
    <property type="entry name" value="RRM_1"/>
    <property type="match status" value="2"/>
</dbReference>
<dbReference type="PROSITE" id="PS50089">
    <property type="entry name" value="ZF_RING_2"/>
    <property type="match status" value="1"/>
</dbReference>
<feature type="compositionally biased region" description="Basic and acidic residues" evidence="9">
    <location>
        <begin position="786"/>
        <end position="799"/>
    </location>
</feature>
<evidence type="ECO:0000256" key="8">
    <source>
        <dbReference type="SAM" id="Coils"/>
    </source>
</evidence>
<evidence type="ECO:0000256" key="6">
    <source>
        <dbReference type="PROSITE-ProRule" id="PRU00175"/>
    </source>
</evidence>
<dbReference type="InterPro" id="IPR018957">
    <property type="entry name" value="Znf_C3HC4_RING-type"/>
</dbReference>
<dbReference type="InterPro" id="IPR013083">
    <property type="entry name" value="Znf_RING/FYVE/PHD"/>
</dbReference>
<keyword evidence="2" id="KW-0677">Repeat</keyword>
<keyword evidence="1" id="KW-0479">Metal-binding</keyword>
<feature type="region of interest" description="Disordered" evidence="9">
    <location>
        <begin position="1"/>
        <end position="129"/>
    </location>
</feature>
<dbReference type="AlphaFoldDB" id="A0A0W0FSG9"/>
<feature type="domain" description="RING-type" evidence="10">
    <location>
        <begin position="211"/>
        <end position="264"/>
    </location>
</feature>
<dbReference type="Proteomes" id="UP000054988">
    <property type="component" value="Unassembled WGS sequence"/>
</dbReference>
<feature type="coiled-coil region" evidence="8">
    <location>
        <begin position="624"/>
        <end position="761"/>
    </location>
</feature>
<dbReference type="InterPro" id="IPR012677">
    <property type="entry name" value="Nucleotide-bd_a/b_plait_sf"/>
</dbReference>
<dbReference type="GO" id="GO:0008270">
    <property type="term" value="F:zinc ion binding"/>
    <property type="evidence" value="ECO:0007669"/>
    <property type="project" value="UniProtKB-KW"/>
</dbReference>
<dbReference type="Pfam" id="PF00097">
    <property type="entry name" value="zf-C3HC4"/>
    <property type="match status" value="1"/>
</dbReference>
<feature type="compositionally biased region" description="Low complexity" evidence="9">
    <location>
        <begin position="163"/>
        <end position="184"/>
    </location>
</feature>
<dbReference type="PANTHER" id="PTHR24012">
    <property type="entry name" value="RNA BINDING PROTEIN"/>
    <property type="match status" value="1"/>
</dbReference>
<dbReference type="Gene3D" id="3.30.70.330">
    <property type="match status" value="2"/>
</dbReference>
<organism evidence="12 13">
    <name type="scientific">Moniliophthora roreri</name>
    <name type="common">Frosty pod rot fungus</name>
    <name type="synonym">Monilia roreri</name>
    <dbReference type="NCBI Taxonomy" id="221103"/>
    <lineage>
        <taxon>Eukaryota</taxon>
        <taxon>Fungi</taxon>
        <taxon>Dikarya</taxon>
        <taxon>Basidiomycota</taxon>
        <taxon>Agaricomycotina</taxon>
        <taxon>Agaricomycetes</taxon>
        <taxon>Agaricomycetidae</taxon>
        <taxon>Agaricales</taxon>
        <taxon>Marasmiineae</taxon>
        <taxon>Marasmiaceae</taxon>
        <taxon>Moniliophthora</taxon>
    </lineage>
</organism>
<accession>A0A0W0FSG9</accession>
<dbReference type="PROSITE" id="PS50102">
    <property type="entry name" value="RRM"/>
    <property type="match status" value="2"/>
</dbReference>
<feature type="region of interest" description="Disordered" evidence="9">
    <location>
        <begin position="543"/>
        <end position="583"/>
    </location>
</feature>
<feature type="compositionally biased region" description="Low complexity" evidence="9">
    <location>
        <begin position="1"/>
        <end position="15"/>
    </location>
</feature>
<feature type="compositionally biased region" description="Low complexity" evidence="9">
    <location>
        <begin position="66"/>
        <end position="83"/>
    </location>
</feature>
<feature type="compositionally biased region" description="Basic and acidic residues" evidence="9">
    <location>
        <begin position="39"/>
        <end position="49"/>
    </location>
</feature>
<dbReference type="InterPro" id="IPR001841">
    <property type="entry name" value="Znf_RING"/>
</dbReference>
<sequence>MDTMESAGSSGSRASRGSKRRISLDGNNSDGASPRSKRRMLEDDPRVSEDPSPWSGNGTGDYPAVGSGSRSSGVEQSSSSIFIEESEPGDEEIIVTGRRSRFILPERRHPVLNQQDETSDDQEADEDFVSTQLVQSQVGTRLPGQASSLSHILNDDNVTANTAAAAAGPPSPLVISTLPSSSSSKGKGKQKAEETREPTAEPEATLADYTCPICFSPPANATLTPCGHICCGSCLFAAIKAALKRSQVAATGGDEDGARCPVCRAPIPGWDGKGGGVIGLKIRAKFSKPSVFITKLPNYVKLDDITALFQDFADISVALKKTPTRRFEEESVFARIEFLSLDRAEKAMAILQEQEIPNTTPLLRISFSTNLIESISCKFSSISAAKPRLLTHFPSSKTCGDMYDVLRTYGPIYTIYKDDILGILVQYWAEDDACEAELALKENVDLSMELQACDPKSIYVSYLPPDIDSHQALADMFKQFGSVVESLLVIKQGVSRGFGFVTFEKHEEASQAIMAMHGKKIRKKSLTVTVKLERRYRGARVRDSKQETCRPVTETVDPAQPQPDITAKTEDKLSDPVENEKVASGPVEGDFVEDATLVDEDVDVKQHGDYLLLNAKLALAEKTSQAWKEESDCLRAEMEDLRIREASVLSQLENVRDSNSKLREELTRRNNENASLKDQLRDVREAYDEANRVIEDLQESFEELAFEEKYLNAETERLQSDLANSKKEVERLTAALDAEIKQGLKAKVDHLETQVSHLTRTLELSESRRKLLELETDRPKWEEARKVREAKEKEEELGASRRRMQKLQAEEAERKRMEAEHAQAKMREESERKKRLEEERKAREKAERERIEKERQEKLRREQAWRSATLEEKARLRRRDAHQWGRGNWNEAAAVARFQQVVDEFEKTKFSELKPLTYEAIPWPVPVNPMSFVLEEVQWDVVEKFFNVLRRHLDHAAYRALLDRTHRLFHPDRWKARGILKTIMDAELRSGVEDAGNVVSQAITPLWRTCKESSN</sequence>